<evidence type="ECO:0000313" key="2">
    <source>
        <dbReference type="EMBL" id="QTW05520.1"/>
    </source>
</evidence>
<feature type="coiled-coil region" evidence="1">
    <location>
        <begin position="10"/>
        <end position="37"/>
    </location>
</feature>
<dbReference type="EMBL" id="MW522971">
    <property type="protein sequence ID" value="QTW05520.1"/>
    <property type="molecule type" value="Genomic_DNA"/>
</dbReference>
<proteinExistence type="predicted"/>
<reference evidence="2" key="2">
    <citation type="submission" date="2021-01" db="EMBL/GenBank/DDBJ databases">
        <authorList>
            <person name="Rahlff J."/>
        </authorList>
    </citation>
    <scope>NUCLEOTIDE SEQUENCE</scope>
</reference>
<keyword evidence="1" id="KW-0175">Coiled coil</keyword>
<feature type="coiled-coil region" evidence="1">
    <location>
        <begin position="64"/>
        <end position="91"/>
    </location>
</feature>
<protein>
    <submittedName>
        <fullName evidence="2">Uncharacterized protein</fullName>
    </submittedName>
</protein>
<sequence>MSLTPDGRGKKVKGETIKKLQERKKNLETEIKGVDGIKSAISKSFLNKKGRAVGIRGAKGTHSVAVLEKKKLSIEKQIKKLEGKIAMLEALK</sequence>
<evidence type="ECO:0000256" key="1">
    <source>
        <dbReference type="SAM" id="Coils"/>
    </source>
</evidence>
<accession>A0A8B0LP66</accession>
<name>A0A8B0LP66_9VIRU</name>
<reference evidence="2" key="1">
    <citation type="journal article" date="2021" name="Nat. Commun.">
        <title>Lytic archaeal viruses infect abundant primary producers in Earth's crust.</title>
        <authorList>
            <person name="Rahlff J."/>
            <person name="Turzynski V."/>
            <person name="Esser S.P."/>
            <person name="Monsees I."/>
            <person name="Bornemann T.L.V."/>
            <person name="Figueroa-Gonzalez P.A."/>
            <person name="Schulz F."/>
            <person name="Woyke T."/>
            <person name="Klingl A."/>
            <person name="Moraru C."/>
            <person name="Probst A.J."/>
        </authorList>
    </citation>
    <scope>NUCLEOTIDE SEQUENCE</scope>
</reference>
<organism evidence="2">
    <name type="scientific">uncultured archaeal virus</name>
    <dbReference type="NCBI Taxonomy" id="1960247"/>
    <lineage>
        <taxon>Viruses</taxon>
        <taxon>environmental samples</taxon>
    </lineage>
</organism>